<dbReference type="InterPro" id="IPR026055">
    <property type="entry name" value="FAR"/>
</dbReference>
<accession>A0ABN8KSX7</accession>
<dbReference type="Gene3D" id="3.40.50.720">
    <property type="entry name" value="NAD(P)-binding Rossmann-like Domain"/>
    <property type="match status" value="1"/>
</dbReference>
<name>A0ABN8KSX7_9BACI</name>
<dbReference type="InterPro" id="IPR036291">
    <property type="entry name" value="NAD(P)-bd_dom_sf"/>
</dbReference>
<feature type="domain" description="Thioester reductase (TE)" evidence="1">
    <location>
        <begin position="9"/>
        <end position="243"/>
    </location>
</feature>
<sequence length="366" mass="41891">MLKKGYFFTGFPGFICNQLIREVLKKNNLQGNVFVLVLPGMVEKAISERHAIVLELGISESSFTIIEGDITKKGLLNNPEDQTKLMEEVTHVFHLAAIYDLAVPRDIAYKVNVNGTDNVNQWVKGLQNLERYVYFSTAYVVGKREGTLYETELIRPDNFKNYYEETKYEAEVLVEALKPSVPITIIRPGVTKGHSHTGETIKFDGPYFIMNFLERLKFLPIIPRLGKGEAFVNLVPIDYIIQATSYLGFLDKASGKTYHLTDPHPYRASELYEIMMKELLNKQPRGMIPLTLGKWFLSIKPMRRFLGVEKEALDYFTWMGQFDCTQAINDLQGSGISCPDFKEGIKPMTNFYLKQKDNPSYHINIL</sequence>
<gene>
    <name evidence="2" type="ORF">BACCIP111895_02677</name>
</gene>
<keyword evidence="3" id="KW-1185">Reference proteome</keyword>
<dbReference type="EMBL" id="CALBWS010000017">
    <property type="protein sequence ID" value="CAH2715493.1"/>
    <property type="molecule type" value="Genomic_DNA"/>
</dbReference>
<comment type="caution">
    <text evidence="2">The sequence shown here is derived from an EMBL/GenBank/DDBJ whole genome shotgun (WGS) entry which is preliminary data.</text>
</comment>
<dbReference type="SUPFAM" id="SSF51735">
    <property type="entry name" value="NAD(P)-binding Rossmann-fold domains"/>
    <property type="match status" value="1"/>
</dbReference>
<dbReference type="Proteomes" id="UP000838308">
    <property type="component" value="Unassembled WGS sequence"/>
</dbReference>
<dbReference type="RefSeq" id="WP_248735775.1">
    <property type="nucleotide sequence ID" value="NZ_CALBWS010000017.1"/>
</dbReference>
<protein>
    <recommendedName>
        <fullName evidence="1">Thioester reductase (TE) domain-containing protein</fullName>
    </recommendedName>
</protein>
<dbReference type="CDD" id="cd05263">
    <property type="entry name" value="MupV_like_SDR_e"/>
    <property type="match status" value="1"/>
</dbReference>
<dbReference type="InterPro" id="IPR013120">
    <property type="entry name" value="FAR_NAD-bd"/>
</dbReference>
<evidence type="ECO:0000259" key="1">
    <source>
        <dbReference type="Pfam" id="PF07993"/>
    </source>
</evidence>
<reference evidence="2" key="1">
    <citation type="submission" date="2022-04" db="EMBL/GenBank/DDBJ databases">
        <authorList>
            <person name="Criscuolo A."/>
        </authorList>
    </citation>
    <scope>NUCLEOTIDE SEQUENCE</scope>
    <source>
        <strain evidence="2">CIP111895</strain>
    </source>
</reference>
<dbReference type="Pfam" id="PF07993">
    <property type="entry name" value="NAD_binding_4"/>
    <property type="match status" value="1"/>
</dbReference>
<evidence type="ECO:0000313" key="3">
    <source>
        <dbReference type="Proteomes" id="UP000838308"/>
    </source>
</evidence>
<organism evidence="2 3">
    <name type="scientific">Neobacillus rhizosphaerae</name>
    <dbReference type="NCBI Taxonomy" id="2880965"/>
    <lineage>
        <taxon>Bacteria</taxon>
        <taxon>Bacillati</taxon>
        <taxon>Bacillota</taxon>
        <taxon>Bacilli</taxon>
        <taxon>Bacillales</taxon>
        <taxon>Bacillaceae</taxon>
        <taxon>Neobacillus</taxon>
    </lineage>
</organism>
<dbReference type="PANTHER" id="PTHR11011">
    <property type="entry name" value="MALE STERILITY PROTEIN 2-RELATED"/>
    <property type="match status" value="1"/>
</dbReference>
<proteinExistence type="predicted"/>
<evidence type="ECO:0000313" key="2">
    <source>
        <dbReference type="EMBL" id="CAH2715493.1"/>
    </source>
</evidence>